<dbReference type="InterPro" id="IPR011322">
    <property type="entry name" value="N-reg_PII-like_a/b"/>
</dbReference>
<evidence type="ECO:0000313" key="3">
    <source>
        <dbReference type="Proteomes" id="UP000000657"/>
    </source>
</evidence>
<proteinExistence type="inferred from homology"/>
<dbReference type="InterPro" id="IPR015867">
    <property type="entry name" value="N-reg_PII/ATP_PRibTrfase_C"/>
</dbReference>
<reference evidence="2 3" key="1">
    <citation type="journal article" date="2007" name="Genome Res.">
        <title>Genome characteristics of facultatively symbiotic Frankia sp. strains reflect host range and host plant biogeography.</title>
        <authorList>
            <person name="Normand P."/>
            <person name="Lapierre P."/>
            <person name="Tisa L.S."/>
            <person name="Gogarten J.P."/>
            <person name="Alloisio N."/>
            <person name="Bagnarol E."/>
            <person name="Bassi C.A."/>
            <person name="Berry A.M."/>
            <person name="Bickhart D.M."/>
            <person name="Choisne N."/>
            <person name="Couloux A."/>
            <person name="Cournoyer B."/>
            <person name="Cruveiller S."/>
            <person name="Daubin V."/>
            <person name="Demange N."/>
            <person name="Francino M.P."/>
            <person name="Goltsman E."/>
            <person name="Huang Y."/>
            <person name="Kopp O.R."/>
            <person name="Labarre L."/>
            <person name="Lapidus A."/>
            <person name="Lavire C."/>
            <person name="Marechal J."/>
            <person name="Martinez M."/>
            <person name="Mastronunzio J.E."/>
            <person name="Mullin B.C."/>
            <person name="Niemann J."/>
            <person name="Pujic P."/>
            <person name="Rawnsley T."/>
            <person name="Rouy Z."/>
            <person name="Schenowitz C."/>
            <person name="Sellstedt A."/>
            <person name="Tavares F."/>
            <person name="Tomkins J.P."/>
            <person name="Vallenet D."/>
            <person name="Valverde C."/>
            <person name="Wall L.G."/>
            <person name="Wang Y."/>
            <person name="Medigue C."/>
            <person name="Benson D.R."/>
        </authorList>
    </citation>
    <scope>NUCLEOTIDE SEQUENCE [LARGE SCALE GENOMIC DNA]</scope>
    <source>
        <strain evidence="3">DSM 45986 / CECT 9034 / ACN14a</strain>
    </source>
</reference>
<dbReference type="EMBL" id="CT573213">
    <property type="protein sequence ID" value="CAJ60798.1"/>
    <property type="molecule type" value="Genomic_DNA"/>
</dbReference>
<dbReference type="SUPFAM" id="SSF54913">
    <property type="entry name" value="GlnB-like"/>
    <property type="match status" value="1"/>
</dbReference>
<dbReference type="AlphaFoldDB" id="Q0RNT8"/>
<dbReference type="GO" id="GO:0010038">
    <property type="term" value="P:response to metal ion"/>
    <property type="evidence" value="ECO:0007669"/>
    <property type="project" value="InterPro"/>
</dbReference>
<keyword evidence="3" id="KW-1185">Reference proteome</keyword>
<dbReference type="Proteomes" id="UP000000657">
    <property type="component" value="Chromosome"/>
</dbReference>
<name>Q0RNT8_FRAAA</name>
<dbReference type="eggNOG" id="COG1324">
    <property type="taxonomic scope" value="Bacteria"/>
</dbReference>
<dbReference type="HOGENOM" id="CLU_098807_3_1_11"/>
<dbReference type="KEGG" id="fal:FRAAL2149"/>
<dbReference type="InterPro" id="IPR004323">
    <property type="entry name" value="Ion_tolerance_CutA"/>
</dbReference>
<dbReference type="PANTHER" id="PTHR23419:SF8">
    <property type="entry name" value="FI09726P"/>
    <property type="match status" value="1"/>
</dbReference>
<evidence type="ECO:0000313" key="2">
    <source>
        <dbReference type="EMBL" id="CAJ60798.1"/>
    </source>
</evidence>
<evidence type="ECO:0000256" key="1">
    <source>
        <dbReference type="ARBA" id="ARBA00010169"/>
    </source>
</evidence>
<accession>Q0RNT8</accession>
<dbReference type="PANTHER" id="PTHR23419">
    <property type="entry name" value="DIVALENT CATION TOLERANCE CUTA-RELATED"/>
    <property type="match status" value="1"/>
</dbReference>
<sequence length="113" mass="12702">MGVRVGHLQVIVSIDSREGAERVGRALVEARLVACFQVIGPMSSIYRWKGEIEQAEEWLCLAKTTTERFDELRERLVVLHPYENPEIIATPIVAGHADYLQWISAETAPAVRS</sequence>
<organism evidence="2 3">
    <name type="scientific">Frankia alni (strain DSM 45986 / CECT 9034 / ACN14a)</name>
    <dbReference type="NCBI Taxonomy" id="326424"/>
    <lineage>
        <taxon>Bacteria</taxon>
        <taxon>Bacillati</taxon>
        <taxon>Actinomycetota</taxon>
        <taxon>Actinomycetes</taxon>
        <taxon>Frankiales</taxon>
        <taxon>Frankiaceae</taxon>
        <taxon>Frankia</taxon>
    </lineage>
</organism>
<comment type="similarity">
    <text evidence="1">Belongs to the CutA family.</text>
</comment>
<protein>
    <submittedName>
        <fullName evidence="2">Divalent cation tolerance protein</fullName>
    </submittedName>
</protein>
<dbReference type="Gene3D" id="3.30.70.120">
    <property type="match status" value="1"/>
</dbReference>
<dbReference type="Pfam" id="PF03091">
    <property type="entry name" value="CutA1"/>
    <property type="match status" value="1"/>
</dbReference>
<dbReference type="GO" id="GO:0005507">
    <property type="term" value="F:copper ion binding"/>
    <property type="evidence" value="ECO:0007669"/>
    <property type="project" value="TreeGrafter"/>
</dbReference>
<gene>
    <name evidence="2" type="ordered locus">FRAAL2149</name>
</gene>
<dbReference type="STRING" id="326424.FRAAL2149"/>